<keyword evidence="6" id="KW-1185">Reference proteome</keyword>
<sequence length="589" mass="68576">MESITKHLFPLPKQLLLDEPVNLCHVDIYLENIPTVLQHTCDHPKVKYIHNQNLAEQGFRLTIQKHKITIEYHSDVSLLYAHYALRQIKQRYQHQMPCLLIEDEPSFDKRGVLLDISRDKIPTIERLFQLIDIWSELRYNQLQLYTEHTFAYQKHETVWKDYSPYNASDIQRIDAYCQIKGIELIPNQATFGHMEKWLCHSDYQHLAEQTEGFYDQRGDFRPQSFGLNPINSDLPAFIEDLLNELLPNFTSKTLNINFDETMDLGVNGSKKACEEKGKGQVYLEYLQQVVAIAKQQGMTCQIFSDMLFQYPEILPYLPKNLELLNWGYEENHPYDQEHQQLAHYGYPFQVVVSTNCFASVIGRRQAAEVHMRRAAISAKKYGATGYMVSEWGDMGHAQSFYAPLSGYIFGAAMAWGEQEHKFVHTHEALVRILPDEPSSLITQLLQLQNRYLHSGVETPNCAFYGPFVFDQLSKRHIKRAKIKEDDSLKFSISQLAVDLKQLQLLPSTQLQQHLIWSVQVMTLASYIALYYQQQNTRDVSRLPPESKTHLLSLLTPIQSDYFRLWQQDYRIGGSQQSYERLRVLEQALS</sequence>
<gene>
    <name evidence="5" type="ORF">A1QC_11290</name>
</gene>
<dbReference type="EMBL" id="AJYK02000086">
    <property type="protein sequence ID" value="OEF23685.1"/>
    <property type="molecule type" value="Genomic_DNA"/>
</dbReference>
<dbReference type="Gene3D" id="3.30.379.10">
    <property type="entry name" value="Chitobiase/beta-hexosaminidase domain 2-like"/>
    <property type="match status" value="1"/>
</dbReference>
<dbReference type="PANTHER" id="PTHR21040:SF8">
    <property type="entry name" value="BCDNA.GH04120"/>
    <property type="match status" value="1"/>
</dbReference>
<dbReference type="GO" id="GO:0005975">
    <property type="term" value="P:carbohydrate metabolic process"/>
    <property type="evidence" value="ECO:0007669"/>
    <property type="project" value="InterPro"/>
</dbReference>
<evidence type="ECO:0000256" key="1">
    <source>
        <dbReference type="ARBA" id="ARBA00006285"/>
    </source>
</evidence>
<dbReference type="InterPro" id="IPR029018">
    <property type="entry name" value="Hex-like_dom2"/>
</dbReference>
<evidence type="ECO:0000259" key="4">
    <source>
        <dbReference type="Pfam" id="PF00728"/>
    </source>
</evidence>
<evidence type="ECO:0000256" key="3">
    <source>
        <dbReference type="PIRSR" id="PIRSR625705-1"/>
    </source>
</evidence>
<dbReference type="Pfam" id="PF00728">
    <property type="entry name" value="Glyco_hydro_20"/>
    <property type="match status" value="1"/>
</dbReference>
<dbReference type="PRINTS" id="PR00738">
    <property type="entry name" value="GLHYDRLASE20"/>
</dbReference>
<dbReference type="SUPFAM" id="SSF55545">
    <property type="entry name" value="beta-N-acetylhexosaminidase-like domain"/>
    <property type="match status" value="1"/>
</dbReference>
<evidence type="ECO:0000313" key="5">
    <source>
        <dbReference type="EMBL" id="OEF23685.1"/>
    </source>
</evidence>
<feature type="active site" description="Proton donor" evidence="3">
    <location>
        <position position="260"/>
    </location>
</feature>
<dbReference type="InterPro" id="IPR015883">
    <property type="entry name" value="Glyco_hydro_20_cat"/>
</dbReference>
<comment type="similarity">
    <text evidence="1">Belongs to the glycosyl hydrolase 20 family.</text>
</comment>
<evidence type="ECO:0000313" key="6">
    <source>
        <dbReference type="Proteomes" id="UP000094070"/>
    </source>
</evidence>
<dbReference type="PANTHER" id="PTHR21040">
    <property type="entry name" value="BCDNA.GH04120"/>
    <property type="match status" value="1"/>
</dbReference>
<feature type="domain" description="Glycoside hydrolase family 20 catalytic" evidence="4">
    <location>
        <begin position="108"/>
        <end position="418"/>
    </location>
</feature>
<dbReference type="InterPro" id="IPR017853">
    <property type="entry name" value="GH"/>
</dbReference>
<name>A0A1E5E0T0_9VIBR</name>
<dbReference type="AlphaFoldDB" id="A0A1E5E0T0"/>
<dbReference type="STRING" id="1188252.A1QC_11290"/>
<dbReference type="Gene3D" id="3.20.20.80">
    <property type="entry name" value="Glycosidases"/>
    <property type="match status" value="1"/>
</dbReference>
<proteinExistence type="inferred from homology"/>
<comment type="caution">
    <text evidence="5">The sequence shown here is derived from an EMBL/GenBank/DDBJ whole genome shotgun (WGS) entry which is preliminary data.</text>
</comment>
<evidence type="ECO:0000256" key="2">
    <source>
        <dbReference type="ARBA" id="ARBA00022801"/>
    </source>
</evidence>
<protein>
    <submittedName>
        <fullName evidence="5">Glycoside hydrolase, family 20</fullName>
    </submittedName>
</protein>
<dbReference type="SUPFAM" id="SSF51445">
    <property type="entry name" value="(Trans)glycosidases"/>
    <property type="match status" value="1"/>
</dbReference>
<dbReference type="OrthoDB" id="9763537at2"/>
<keyword evidence="2 5" id="KW-0378">Hydrolase</keyword>
<organism evidence="5 6">
    <name type="scientific">Vibrio rumoiensis 1S-45</name>
    <dbReference type="NCBI Taxonomy" id="1188252"/>
    <lineage>
        <taxon>Bacteria</taxon>
        <taxon>Pseudomonadati</taxon>
        <taxon>Pseudomonadota</taxon>
        <taxon>Gammaproteobacteria</taxon>
        <taxon>Vibrionales</taxon>
        <taxon>Vibrionaceae</taxon>
        <taxon>Vibrio</taxon>
    </lineage>
</organism>
<dbReference type="InterPro" id="IPR025705">
    <property type="entry name" value="Beta_hexosaminidase_sua/sub"/>
</dbReference>
<dbReference type="GO" id="GO:0004563">
    <property type="term" value="F:beta-N-acetylhexosaminidase activity"/>
    <property type="evidence" value="ECO:0007669"/>
    <property type="project" value="InterPro"/>
</dbReference>
<reference evidence="5 6" key="1">
    <citation type="journal article" date="2012" name="Science">
        <title>Ecological populations of bacteria act as socially cohesive units of antibiotic production and resistance.</title>
        <authorList>
            <person name="Cordero O.X."/>
            <person name="Wildschutte H."/>
            <person name="Kirkup B."/>
            <person name="Proehl S."/>
            <person name="Ngo L."/>
            <person name="Hussain F."/>
            <person name="Le Roux F."/>
            <person name="Mincer T."/>
            <person name="Polz M.F."/>
        </authorList>
    </citation>
    <scope>NUCLEOTIDE SEQUENCE [LARGE SCALE GENOMIC DNA]</scope>
    <source>
        <strain evidence="5 6">1S-45</strain>
    </source>
</reference>
<dbReference type="Proteomes" id="UP000094070">
    <property type="component" value="Unassembled WGS sequence"/>
</dbReference>
<accession>A0A1E5E0T0</accession>
<dbReference type="RefSeq" id="WP_017025800.1">
    <property type="nucleotide sequence ID" value="NZ_AJYK02000086.1"/>
</dbReference>
<dbReference type="InterPro" id="IPR038901">
    <property type="entry name" value="HEXDC-like"/>
</dbReference>
<dbReference type="eggNOG" id="COG3525">
    <property type="taxonomic scope" value="Bacteria"/>
</dbReference>